<name>A0A915YP79_9GLOM</name>
<evidence type="ECO:0000313" key="4">
    <source>
        <dbReference type="Proteomes" id="UP000684084"/>
    </source>
</evidence>
<sequence length="662" mass="76205">MEFEYQGQSPSQTNFVIPFMEFKYQPFVIPFMEFDYQGQSTSQTTFVTPLMEFDHQGQSTSQTNFVMPLMEFDHQGQSDFITPLIEFDHQSQSPFQTTNIVVIDDNENTNGRYNDKNTNANKVILKVGDTFKDWNEVDVIINQYAKQNGFVAIKFRKDLDEVDKMIVRRHVYTCWKSGISKPKKVEDITLHRDATTTKTNCSWQASFNFGKCATAIHLTKFNNIHNHQCDPVTIELAPMNQRFPQVVLDKIEHYTINGHLSAGQQYKEMLTKYEPCRTYLEKKLYPSRESWARYAIGKVFTAGIESTQRVESINGVLKKHLDRGILLKELVREVERKLDKESYYKRLNDYYGSNPTIGLPSAYNSIFKDIDSILKECLAPIPLSLQRAQMKQALLYQGTLITIDQVNEPDNNPSDIVEYMYDMPQIQLQDLLSNLDNTEIQEIWEVSYITITLSTAKPHYVAILADITSFCTCMNIINQGMPCRHQYRILLQSDKAVFHMGFIHTRWFESMPSETSRYATIAQGNKTYSIKPLHYIDQIRTGNVYTSTIKKTADKRIKFGSVMSMAKTSVQIAVTEEVQEGLSSKDSCQRQPLVVIDNNRIPEISNPEYHKPKGHPPKRYKAVTEMANKQNITSSSKTCSHCLEKGHNIRSCAKHKASEWVV</sequence>
<dbReference type="AlphaFoldDB" id="A0A915YP79"/>
<dbReference type="InterPro" id="IPR004330">
    <property type="entry name" value="FAR1_DNA_bnd_dom"/>
</dbReference>
<organism evidence="3 4">
    <name type="scientific">Rhizophagus irregularis</name>
    <dbReference type="NCBI Taxonomy" id="588596"/>
    <lineage>
        <taxon>Eukaryota</taxon>
        <taxon>Fungi</taxon>
        <taxon>Fungi incertae sedis</taxon>
        <taxon>Mucoromycota</taxon>
        <taxon>Glomeromycotina</taxon>
        <taxon>Glomeromycetes</taxon>
        <taxon>Glomerales</taxon>
        <taxon>Glomeraceae</taxon>
        <taxon>Rhizophagus</taxon>
    </lineage>
</organism>
<dbReference type="VEuPathDB" id="FungiDB:RhiirFUN_014497"/>
<protein>
    <recommendedName>
        <fullName evidence="2">SWIM-type domain-containing protein</fullName>
    </recommendedName>
</protein>
<accession>A0A915YP79</accession>
<dbReference type="PROSITE" id="PS50966">
    <property type="entry name" value="ZF_SWIM"/>
    <property type="match status" value="1"/>
</dbReference>
<dbReference type="EMBL" id="CAGKOT010000001">
    <property type="protein sequence ID" value="CAB5300305.1"/>
    <property type="molecule type" value="Genomic_DNA"/>
</dbReference>
<reference evidence="3" key="1">
    <citation type="submission" date="2020-05" db="EMBL/GenBank/DDBJ databases">
        <authorList>
            <person name="Rincon C."/>
            <person name="Sanders R I."/>
            <person name="Robbins C."/>
            <person name="Chaturvedi A."/>
        </authorList>
    </citation>
    <scope>NUCLEOTIDE SEQUENCE</scope>
    <source>
        <strain evidence="3">CHB12</strain>
    </source>
</reference>
<dbReference type="Pfam" id="PF03101">
    <property type="entry name" value="FAR1"/>
    <property type="match status" value="1"/>
</dbReference>
<dbReference type="Proteomes" id="UP000684084">
    <property type="component" value="Unassembled WGS sequence"/>
</dbReference>
<evidence type="ECO:0000259" key="2">
    <source>
        <dbReference type="PROSITE" id="PS50966"/>
    </source>
</evidence>
<keyword evidence="1" id="KW-0862">Zinc</keyword>
<dbReference type="PANTHER" id="PTHR47718:SF17">
    <property type="entry name" value="PROTEIN FAR1-RELATED SEQUENCE 5-LIKE"/>
    <property type="match status" value="1"/>
</dbReference>
<dbReference type="InterPro" id="IPR007527">
    <property type="entry name" value="Znf_SWIM"/>
</dbReference>
<dbReference type="PANTHER" id="PTHR47718">
    <property type="entry name" value="OS01G0519700 PROTEIN"/>
    <property type="match status" value="1"/>
</dbReference>
<keyword evidence="1" id="KW-0863">Zinc-finger</keyword>
<dbReference type="VEuPathDB" id="FungiDB:RhiirFUN_024610"/>
<gene>
    <name evidence="3" type="ORF">CHRIB12_LOCUS798</name>
</gene>
<dbReference type="OrthoDB" id="2375848at2759"/>
<dbReference type="GO" id="GO:0008270">
    <property type="term" value="F:zinc ion binding"/>
    <property type="evidence" value="ECO:0007669"/>
    <property type="project" value="UniProtKB-KW"/>
</dbReference>
<evidence type="ECO:0000313" key="3">
    <source>
        <dbReference type="EMBL" id="CAB5300305.1"/>
    </source>
</evidence>
<keyword evidence="1" id="KW-0479">Metal-binding</keyword>
<evidence type="ECO:0000256" key="1">
    <source>
        <dbReference type="PROSITE-ProRule" id="PRU00325"/>
    </source>
</evidence>
<feature type="domain" description="SWIM-type" evidence="2">
    <location>
        <begin position="449"/>
        <end position="494"/>
    </location>
</feature>
<comment type="caution">
    <text evidence="3">The sequence shown here is derived from an EMBL/GenBank/DDBJ whole genome shotgun (WGS) entry which is preliminary data.</text>
</comment>
<proteinExistence type="predicted"/>